<sequence length="444" mass="51049">MQGQKHLTVKAQNRILKIPLPIPGACFGQSGTPYIVKMLATSRSRRSNAGAQMAKLLEDLHEDDFYKSTYGGFEESEDDNDFQSGDEKEVEDDVDSDFSIEEKDEPISDHEDDAPKRQRKAVNTKAYKEPKQASSSGETVEKEKKPKPTKRLKVKMTADMYERKSIRKSTVKKSEETQLRVKKRKEEGPRKHRRNRDYFYEPTQEEKLAEARLTEEENLKSLEKYQKMELEKKKTRGNKKGIIGPTIRYHSVAMPLIEEMPGVENGSSLEEKINVEDNGDDVLVPESTSDAQTPKEQVDIKDVSNPEDLVHLKSYPRCERTFLTFSDESTFRRAYRLRKRRPPPRSYCFITRQRAKYKDPATQAPFCNASTFRALRDVLALHLEQRPNNDPDTLQWLEYKRKEREARQAAAAQIACRVRLTPNMQHVLQAVQAQGHNQAAASSA</sequence>
<evidence type="ECO:0000313" key="5">
    <source>
        <dbReference type="EMBL" id="KAJ1528039.1"/>
    </source>
</evidence>
<feature type="compositionally biased region" description="Basic and acidic residues" evidence="3">
    <location>
        <begin position="196"/>
        <end position="212"/>
    </location>
</feature>
<proteinExistence type="inferred from homology"/>
<organism evidence="5 6">
    <name type="scientific">Megalurothrips usitatus</name>
    <name type="common">bean blossom thrips</name>
    <dbReference type="NCBI Taxonomy" id="439358"/>
    <lineage>
        <taxon>Eukaryota</taxon>
        <taxon>Metazoa</taxon>
        <taxon>Ecdysozoa</taxon>
        <taxon>Arthropoda</taxon>
        <taxon>Hexapoda</taxon>
        <taxon>Insecta</taxon>
        <taxon>Pterygota</taxon>
        <taxon>Neoptera</taxon>
        <taxon>Paraneoptera</taxon>
        <taxon>Thysanoptera</taxon>
        <taxon>Terebrantia</taxon>
        <taxon>Thripoidea</taxon>
        <taxon>Thripidae</taxon>
        <taxon>Megalurothrips</taxon>
    </lineage>
</organism>
<comment type="similarity">
    <text evidence="1">Belongs to the VPS72/YL1 family.</text>
</comment>
<evidence type="ECO:0000256" key="1">
    <source>
        <dbReference type="ARBA" id="ARBA00006832"/>
    </source>
</evidence>
<feature type="compositionally biased region" description="Basic and acidic residues" evidence="3">
    <location>
        <begin position="172"/>
        <end position="189"/>
    </location>
</feature>
<accession>A0AAV7XWX5</accession>
<protein>
    <recommendedName>
        <fullName evidence="2">Vacuolar protein sorting-associated protein 72 homolog</fullName>
    </recommendedName>
</protein>
<dbReference type="Pfam" id="PF05764">
    <property type="entry name" value="YL1"/>
    <property type="match status" value="1"/>
</dbReference>
<dbReference type="SMART" id="SM00993">
    <property type="entry name" value="YL1_C"/>
    <property type="match status" value="1"/>
</dbReference>
<evidence type="ECO:0000256" key="2">
    <source>
        <dbReference type="ARBA" id="ARBA00020000"/>
    </source>
</evidence>
<gene>
    <name evidence="5" type="ORF">ONE63_007959</name>
</gene>
<dbReference type="Pfam" id="PF08265">
    <property type="entry name" value="YL1_C"/>
    <property type="match status" value="1"/>
</dbReference>
<name>A0AAV7XWX5_9NEOP</name>
<dbReference type="PANTHER" id="PTHR13275">
    <property type="entry name" value="YL-1 PROTEIN TRANSCRIPTION FACTOR-LIKE 1"/>
    <property type="match status" value="1"/>
</dbReference>
<dbReference type="GO" id="GO:0005634">
    <property type="term" value="C:nucleus"/>
    <property type="evidence" value="ECO:0007669"/>
    <property type="project" value="TreeGrafter"/>
</dbReference>
<dbReference type="InterPro" id="IPR013272">
    <property type="entry name" value="Vps72/YL1_C"/>
</dbReference>
<feature type="compositionally biased region" description="Basic and acidic residues" evidence="3">
    <location>
        <begin position="105"/>
        <end position="116"/>
    </location>
</feature>
<dbReference type="InterPro" id="IPR046757">
    <property type="entry name" value="YL1_N"/>
</dbReference>
<evidence type="ECO:0000313" key="6">
    <source>
        <dbReference type="Proteomes" id="UP001075354"/>
    </source>
</evidence>
<evidence type="ECO:0000256" key="3">
    <source>
        <dbReference type="SAM" id="MobiDB-lite"/>
    </source>
</evidence>
<feature type="domain" description="Vps72/YL1 C-terminal" evidence="4">
    <location>
        <begin position="346"/>
        <end position="375"/>
    </location>
</feature>
<evidence type="ECO:0000259" key="4">
    <source>
        <dbReference type="SMART" id="SM00993"/>
    </source>
</evidence>
<dbReference type="Proteomes" id="UP001075354">
    <property type="component" value="Chromosome 5"/>
</dbReference>
<dbReference type="EMBL" id="JAPTSV010000005">
    <property type="protein sequence ID" value="KAJ1528039.1"/>
    <property type="molecule type" value="Genomic_DNA"/>
</dbReference>
<comment type="caution">
    <text evidence="5">The sequence shown here is derived from an EMBL/GenBank/DDBJ whole genome shotgun (WGS) entry which is preliminary data.</text>
</comment>
<feature type="compositionally biased region" description="Acidic residues" evidence="3">
    <location>
        <begin position="88"/>
        <end position="104"/>
    </location>
</feature>
<dbReference type="PANTHER" id="PTHR13275:SF4">
    <property type="entry name" value="VACUOLAR PROTEIN SORTING-ASSOCIATED PROTEIN 72 HOMOLOG"/>
    <property type="match status" value="1"/>
</dbReference>
<feature type="region of interest" description="Disordered" evidence="3">
    <location>
        <begin position="68"/>
        <end position="212"/>
    </location>
</feature>
<keyword evidence="6" id="KW-1185">Reference proteome</keyword>
<dbReference type="AlphaFoldDB" id="A0AAV7XWX5"/>
<reference evidence="5" key="1">
    <citation type="submission" date="2022-12" db="EMBL/GenBank/DDBJ databases">
        <title>Chromosome-level genome assembly of the bean flower thrips Megalurothrips usitatus.</title>
        <authorList>
            <person name="Ma L."/>
            <person name="Liu Q."/>
            <person name="Li H."/>
            <person name="Cai W."/>
        </authorList>
    </citation>
    <scope>NUCLEOTIDE SEQUENCE</scope>
    <source>
        <strain evidence="5">Cailab_2022a</strain>
    </source>
</reference>